<accession>A0A1G7MRY4</accession>
<keyword evidence="4" id="KW-1185">Reference proteome</keyword>
<dbReference type="AlphaFoldDB" id="A0A1G7MRY4"/>
<evidence type="ECO:0000256" key="2">
    <source>
        <dbReference type="SAM" id="MobiDB-lite"/>
    </source>
</evidence>
<feature type="compositionally biased region" description="Low complexity" evidence="2">
    <location>
        <begin position="150"/>
        <end position="169"/>
    </location>
</feature>
<sequence length="337" mass="35276">MNLDELQSVRDRERQSDSLQQLRDSFYADAGEMIQELREERDAAAERADDPFDDPEVNRITNDINTAEQTVEAIYERRVGKLVKMASFAAADMPTEDEGLTAEERELFESMVASIENNRDRVFAILDGEDPEAVDTPDATANGTPEATPDDGGAPAPDPSPTGTADPADSSGETGQSMGVDAADLMGSGEDVPTAGAPEPDGSADSPDSDRPVPPQEPQAADDAGEPNRVEGEPAGTDTSVPSPGAGQPDADGAADPTRGEAAEPTPDPRSDGGATAASSVEDSSVDRRTVRITSDVGEILGVDERAYDLASEDVVTLPAANADPLVERDAAEPLDR</sequence>
<evidence type="ECO:0000313" key="4">
    <source>
        <dbReference type="Proteomes" id="UP000199076"/>
    </source>
</evidence>
<evidence type="ECO:0000313" key="3">
    <source>
        <dbReference type="EMBL" id="SDF63820.1"/>
    </source>
</evidence>
<feature type="coiled-coil region" evidence="1">
    <location>
        <begin position="27"/>
        <end position="77"/>
    </location>
</feature>
<gene>
    <name evidence="3" type="ORF">SAMN05216218_10826</name>
</gene>
<dbReference type="CDD" id="cd11714">
    <property type="entry name" value="GINS_A_archaea"/>
    <property type="match status" value="1"/>
</dbReference>
<name>A0A1G7MRY4_9EURY</name>
<dbReference type="STRING" id="660518.SAMN05216218_10826"/>
<dbReference type="EMBL" id="FNBK01000008">
    <property type="protein sequence ID" value="SDF63820.1"/>
    <property type="molecule type" value="Genomic_DNA"/>
</dbReference>
<dbReference type="Gene3D" id="1.20.58.1030">
    <property type="match status" value="1"/>
</dbReference>
<keyword evidence="1" id="KW-0175">Coiled coil</keyword>
<feature type="region of interest" description="Disordered" evidence="2">
    <location>
        <begin position="123"/>
        <end position="292"/>
    </location>
</feature>
<dbReference type="RefSeq" id="WP_092692111.1">
    <property type="nucleotide sequence ID" value="NZ_FNBK01000008.1"/>
</dbReference>
<dbReference type="OrthoDB" id="157576at2157"/>
<feature type="compositionally biased region" description="Basic and acidic residues" evidence="2">
    <location>
        <begin position="258"/>
        <end position="271"/>
    </location>
</feature>
<dbReference type="Proteomes" id="UP000199076">
    <property type="component" value="Unassembled WGS sequence"/>
</dbReference>
<organism evidence="3 4">
    <name type="scientific">Halorientalis regularis</name>
    <dbReference type="NCBI Taxonomy" id="660518"/>
    <lineage>
        <taxon>Archaea</taxon>
        <taxon>Methanobacteriati</taxon>
        <taxon>Methanobacteriota</taxon>
        <taxon>Stenosarchaea group</taxon>
        <taxon>Halobacteria</taxon>
        <taxon>Halobacteriales</taxon>
        <taxon>Haloarculaceae</taxon>
        <taxon>Halorientalis</taxon>
    </lineage>
</organism>
<dbReference type="Gene3D" id="3.40.5.50">
    <property type="match status" value="1"/>
</dbReference>
<feature type="region of interest" description="Disordered" evidence="2">
    <location>
        <begin position="1"/>
        <end position="22"/>
    </location>
</feature>
<feature type="compositionally biased region" description="Low complexity" evidence="2">
    <location>
        <begin position="244"/>
        <end position="257"/>
    </location>
</feature>
<protein>
    <submittedName>
        <fullName evidence="3">DNA replication factor GINS</fullName>
    </submittedName>
</protein>
<feature type="compositionally biased region" description="Basic and acidic residues" evidence="2">
    <location>
        <begin position="7"/>
        <end position="16"/>
    </location>
</feature>
<proteinExistence type="predicted"/>
<evidence type="ECO:0000256" key="1">
    <source>
        <dbReference type="SAM" id="Coils"/>
    </source>
</evidence>
<reference evidence="4" key="1">
    <citation type="submission" date="2016-10" db="EMBL/GenBank/DDBJ databases">
        <authorList>
            <person name="Varghese N."/>
            <person name="Submissions S."/>
        </authorList>
    </citation>
    <scope>NUCLEOTIDE SEQUENCE [LARGE SCALE GENOMIC DNA]</scope>
    <source>
        <strain evidence="4">IBRC-M 10760</strain>
    </source>
</reference>